<dbReference type="AlphaFoldDB" id="A0A3B3C5X7"/>
<dbReference type="SUPFAM" id="SSF56973">
    <property type="entry name" value="Aerolisin/ETX pore-forming domain"/>
    <property type="match status" value="1"/>
</dbReference>
<dbReference type="SMART" id="SM00696">
    <property type="entry name" value="DM9"/>
    <property type="match status" value="1"/>
</dbReference>
<dbReference type="Gene3D" id="2.170.15.10">
    <property type="entry name" value="Proaerolysin, chain A, domain 3"/>
    <property type="match status" value="1"/>
</dbReference>
<reference evidence="1" key="2">
    <citation type="submission" date="2025-09" db="UniProtKB">
        <authorList>
            <consortium name="Ensembl"/>
        </authorList>
    </citation>
    <scope>IDENTIFICATION</scope>
</reference>
<reference evidence="1" key="1">
    <citation type="submission" date="2025-08" db="UniProtKB">
        <authorList>
            <consortium name="Ensembl"/>
        </authorList>
    </citation>
    <scope>IDENTIFICATION</scope>
</reference>
<accession>A0A3B3C5X7</accession>
<dbReference type="OMA" id="HYPPETM"/>
<sequence length="358" mass="40351">MRMIHEKPGMFHQIRTKFVFVDEFIKSDDQFDLKGSLLQQTSTCRLCGNNLSKLYWKTWDGSLPGGAVGIHTKNGTQYVSRPTSRGECGYYNPNKGPYCYYPFDRKEWKDGSFEIFVNEDDFEDLVWRDASNGSVPENAVQSAYSPEIYVGRNKDGLGKVRPELQSFYLPWEGKEYPHNNYQVLTYNTDFRSQEISEVKYDIDKGIITDSHPETVKVTEVSNNSSSKVTKTVTFSETITLVNKWETSGSFRLGVQTEISARIPSVVEGKITVSTETTHTEAKTGSMTKTKEFSETLSLDVLPNKTAKISLVAYKCKLNIPFTACLSRTYSNGKKTKTNISGTYTGVEVDNVKAVITDC</sequence>
<dbReference type="CDD" id="cd20220">
    <property type="entry name" value="PFM_natterin-3-like"/>
    <property type="match status" value="1"/>
</dbReference>
<dbReference type="PANTHER" id="PTHR39244">
    <property type="entry name" value="NATTERIN-4"/>
    <property type="match status" value="1"/>
</dbReference>
<dbReference type="Ensembl" id="ENSOMET00000032723.1">
    <property type="protein sequence ID" value="ENSOMEP00000012482.1"/>
    <property type="gene ID" value="ENSOMEG00000013857.1"/>
</dbReference>
<dbReference type="Proteomes" id="UP000261560">
    <property type="component" value="Unplaced"/>
</dbReference>
<evidence type="ECO:0000313" key="2">
    <source>
        <dbReference type="Proteomes" id="UP000261560"/>
    </source>
</evidence>
<keyword evidence="2" id="KW-1185">Reference proteome</keyword>
<protein>
    <submittedName>
        <fullName evidence="1">Uncharacterized protein</fullName>
    </submittedName>
</protein>
<organism evidence="1 2">
    <name type="scientific">Oryzias melastigma</name>
    <name type="common">Marine medaka</name>
    <dbReference type="NCBI Taxonomy" id="30732"/>
    <lineage>
        <taxon>Eukaryota</taxon>
        <taxon>Metazoa</taxon>
        <taxon>Chordata</taxon>
        <taxon>Craniata</taxon>
        <taxon>Vertebrata</taxon>
        <taxon>Euteleostomi</taxon>
        <taxon>Actinopterygii</taxon>
        <taxon>Neopterygii</taxon>
        <taxon>Teleostei</taxon>
        <taxon>Neoteleostei</taxon>
        <taxon>Acanthomorphata</taxon>
        <taxon>Ovalentaria</taxon>
        <taxon>Atherinomorphae</taxon>
        <taxon>Beloniformes</taxon>
        <taxon>Adrianichthyidae</taxon>
        <taxon>Oryziinae</taxon>
        <taxon>Oryzias</taxon>
    </lineage>
</organism>
<dbReference type="GeneTree" id="ENSGT00400000024875"/>
<dbReference type="Pfam" id="PF11901">
    <property type="entry name" value="DM9"/>
    <property type="match status" value="1"/>
</dbReference>
<dbReference type="PANTHER" id="PTHR39244:SF5">
    <property type="entry name" value="NATTERIN-3-LIKE"/>
    <property type="match status" value="1"/>
</dbReference>
<dbReference type="InterPro" id="IPR006616">
    <property type="entry name" value="DM9_repeat"/>
</dbReference>
<proteinExistence type="predicted"/>
<name>A0A3B3C5X7_ORYME</name>
<dbReference type="InterPro" id="IPR053237">
    <property type="entry name" value="Natterin_C"/>
</dbReference>
<dbReference type="PaxDb" id="30732-ENSOMEP00000012482"/>
<evidence type="ECO:0000313" key="1">
    <source>
        <dbReference type="Ensembl" id="ENSOMEP00000012482.1"/>
    </source>
</evidence>